<accession>A0A931G6V1</accession>
<dbReference type="AlphaFoldDB" id="A0A931G6V1"/>
<feature type="transmembrane region" description="Helical" evidence="1">
    <location>
        <begin position="30"/>
        <end position="51"/>
    </location>
</feature>
<keyword evidence="1" id="KW-0472">Membrane</keyword>
<dbReference type="EMBL" id="JADNYM010000024">
    <property type="protein sequence ID" value="MBG0741055.1"/>
    <property type="molecule type" value="Genomic_DNA"/>
</dbReference>
<reference evidence="2 3" key="1">
    <citation type="submission" date="2020-11" db="EMBL/GenBank/DDBJ databases">
        <title>Arthrobacter antarcticus sp. nov., isolated from Antarctic Soil.</title>
        <authorList>
            <person name="Li J."/>
        </authorList>
    </citation>
    <scope>NUCLEOTIDE SEQUENCE [LARGE SCALE GENOMIC DNA]</scope>
    <source>
        <strain evidence="2 3">Z1-20</strain>
    </source>
</reference>
<proteinExistence type="predicted"/>
<dbReference type="InterPro" id="IPR050010">
    <property type="entry name" value="ETEC_3214_dom"/>
</dbReference>
<comment type="caution">
    <text evidence="2">The sequence shown here is derived from an EMBL/GenBank/DDBJ whole genome shotgun (WGS) entry which is preliminary data.</text>
</comment>
<protein>
    <submittedName>
        <fullName evidence="2">Uncharacterized protein</fullName>
    </submittedName>
</protein>
<dbReference type="RefSeq" id="WP_196397984.1">
    <property type="nucleotide sequence ID" value="NZ_JADNYM010000024.1"/>
</dbReference>
<keyword evidence="3" id="KW-1185">Reference proteome</keyword>
<keyword evidence="1" id="KW-1133">Transmembrane helix</keyword>
<name>A0A931G6V1_9MICC</name>
<evidence type="ECO:0000313" key="3">
    <source>
        <dbReference type="Proteomes" id="UP000655366"/>
    </source>
</evidence>
<organism evidence="2 3">
    <name type="scientific">Arthrobacter terrae</name>
    <dbReference type="NCBI Taxonomy" id="2935737"/>
    <lineage>
        <taxon>Bacteria</taxon>
        <taxon>Bacillati</taxon>
        <taxon>Actinomycetota</taxon>
        <taxon>Actinomycetes</taxon>
        <taxon>Micrococcales</taxon>
        <taxon>Micrococcaceae</taxon>
        <taxon>Arthrobacter</taxon>
    </lineage>
</organism>
<evidence type="ECO:0000256" key="1">
    <source>
        <dbReference type="SAM" id="Phobius"/>
    </source>
</evidence>
<dbReference type="NCBIfam" id="NF043066">
    <property type="entry name" value="ETEC_3214_dom"/>
    <property type="match status" value="1"/>
</dbReference>
<dbReference type="Proteomes" id="UP000655366">
    <property type="component" value="Unassembled WGS sequence"/>
</dbReference>
<evidence type="ECO:0000313" key="2">
    <source>
        <dbReference type="EMBL" id="MBG0741055.1"/>
    </source>
</evidence>
<keyword evidence="1" id="KW-0812">Transmembrane</keyword>
<sequence length="282" mass="30253">MAAIEPPPDGPPATDSRFVRWIDGAKRHRLVVAATAALAVVTFFATAFGYVGDSIQTISNWANPHRSQYEALAVLDLDLTPAYVESKLGQPNSIVNWCVAMGCPASEPRDTVKIYIFNTPQYVVRAVFDSNSLALYAVTLMSADLQPPMTFGESLGKLGTVTFEQAQGIHPTDAAIHMGPASSAYVEVLAGGRPAHYQGLFLAWAPAGWASSPMRWDMNGARTFDQASQLPGGFFDPTTVSAFRAGSTPNTFGRFRDNGGFVASVAHHAVQLIPLLYTGTEL</sequence>
<gene>
    <name evidence="2" type="ORF">IV500_16910</name>
</gene>